<gene>
    <name evidence="2" type="ORF">AOL_s00173g3</name>
</gene>
<sequence>MTARHRYNQNIHLLETKKKSELDGSAGFQVLESSLAWNFDNALSTTDSCWARGKDTSPDLLAAKYRNDASDPIENEFEERSGVKQPQLVYQSRGEVFSAPSLECRRSRGGALEAKPSGRKAAYVEHGESLSVANENENSYSQRWGEDSGLLLETGSLEGQTSKASTFQEHNYDNLWDLTLETSNLQDQAPDQSSFNENTQNGGDLRQPNKVVLSSLGIEPPRFKSANLQKYKRRRGI</sequence>
<feature type="compositionally biased region" description="Polar residues" evidence="1">
    <location>
        <begin position="187"/>
        <end position="202"/>
    </location>
</feature>
<reference evidence="2 3" key="1">
    <citation type="journal article" date="2011" name="PLoS Pathog.">
        <title>Genomic and proteomic analyses of the fungus Arthrobotrys oligospora provide insights into nematode-trap formation.</title>
        <authorList>
            <person name="Yang J."/>
            <person name="Wang L."/>
            <person name="Ji X."/>
            <person name="Feng Y."/>
            <person name="Li X."/>
            <person name="Zou C."/>
            <person name="Xu J."/>
            <person name="Ren Y."/>
            <person name="Mi Q."/>
            <person name="Wu J."/>
            <person name="Liu S."/>
            <person name="Liu Y."/>
            <person name="Huang X."/>
            <person name="Wang H."/>
            <person name="Niu X."/>
            <person name="Li J."/>
            <person name="Liang L."/>
            <person name="Luo Y."/>
            <person name="Ji K."/>
            <person name="Zhou W."/>
            <person name="Yu Z."/>
            <person name="Li G."/>
            <person name="Liu Y."/>
            <person name="Li L."/>
            <person name="Qiao M."/>
            <person name="Feng L."/>
            <person name="Zhang K.-Q."/>
        </authorList>
    </citation>
    <scope>NUCLEOTIDE SEQUENCE [LARGE SCALE GENOMIC DNA]</scope>
    <source>
        <strain evidence="3">ATCC 24927 / CBS 115.81 / DSM 1491</strain>
    </source>
</reference>
<dbReference type="Proteomes" id="UP000008784">
    <property type="component" value="Unassembled WGS sequence"/>
</dbReference>
<keyword evidence="3" id="KW-1185">Reference proteome</keyword>
<dbReference type="RefSeq" id="XP_011126047.1">
    <property type="nucleotide sequence ID" value="XM_011127745.1"/>
</dbReference>
<dbReference type="GeneID" id="22897252"/>
<feature type="region of interest" description="Disordered" evidence="1">
    <location>
        <begin position="187"/>
        <end position="207"/>
    </location>
</feature>
<evidence type="ECO:0000256" key="1">
    <source>
        <dbReference type="SAM" id="MobiDB-lite"/>
    </source>
</evidence>
<comment type="caution">
    <text evidence="2">The sequence shown here is derived from an EMBL/GenBank/DDBJ whole genome shotgun (WGS) entry which is preliminary data.</text>
</comment>
<dbReference type="HOGENOM" id="CLU_1170420_0_0_1"/>
<organism evidence="2 3">
    <name type="scientific">Arthrobotrys oligospora (strain ATCC 24927 / CBS 115.81 / DSM 1491)</name>
    <name type="common">Nematode-trapping fungus</name>
    <name type="synonym">Didymozoophaga oligospora</name>
    <dbReference type="NCBI Taxonomy" id="756982"/>
    <lineage>
        <taxon>Eukaryota</taxon>
        <taxon>Fungi</taxon>
        <taxon>Dikarya</taxon>
        <taxon>Ascomycota</taxon>
        <taxon>Pezizomycotina</taxon>
        <taxon>Orbiliomycetes</taxon>
        <taxon>Orbiliales</taxon>
        <taxon>Orbiliaceae</taxon>
        <taxon>Orbilia</taxon>
        <taxon>Orbilia oligospora</taxon>
    </lineage>
</organism>
<accession>G1XNI5</accession>
<dbReference type="InParanoid" id="G1XNI5"/>
<dbReference type="AlphaFoldDB" id="G1XNI5"/>
<evidence type="ECO:0000313" key="2">
    <source>
        <dbReference type="EMBL" id="EGX44902.1"/>
    </source>
</evidence>
<protein>
    <submittedName>
        <fullName evidence="2">Uncharacterized protein</fullName>
    </submittedName>
</protein>
<proteinExistence type="predicted"/>
<name>G1XNI5_ARTOA</name>
<dbReference type="EMBL" id="ADOT01000263">
    <property type="protein sequence ID" value="EGX44902.1"/>
    <property type="molecule type" value="Genomic_DNA"/>
</dbReference>
<evidence type="ECO:0000313" key="3">
    <source>
        <dbReference type="Proteomes" id="UP000008784"/>
    </source>
</evidence>